<comment type="caution">
    <text evidence="2">The sequence shown here is derived from an EMBL/GenBank/DDBJ whole genome shotgun (WGS) entry which is preliminary data.</text>
</comment>
<sequence length="55" mass="5909">MAGFVHPNTQDTISGTIDSENDTNEETIIDDITTALKDLDTLLAHIHIDGQSLSA</sequence>
<dbReference type="EMBL" id="CAJOBJ010181431">
    <property type="protein sequence ID" value="CAF4919674.1"/>
    <property type="molecule type" value="Genomic_DNA"/>
</dbReference>
<reference evidence="2" key="1">
    <citation type="submission" date="2021-02" db="EMBL/GenBank/DDBJ databases">
        <authorList>
            <person name="Nowell W R."/>
        </authorList>
    </citation>
    <scope>NUCLEOTIDE SEQUENCE</scope>
</reference>
<proteinExistence type="predicted"/>
<dbReference type="Proteomes" id="UP000663866">
    <property type="component" value="Unassembled WGS sequence"/>
</dbReference>
<dbReference type="Proteomes" id="UP000681720">
    <property type="component" value="Unassembled WGS sequence"/>
</dbReference>
<evidence type="ECO:0000313" key="4">
    <source>
        <dbReference type="Proteomes" id="UP000663866"/>
    </source>
</evidence>
<gene>
    <name evidence="3" type="ORF">GIL414_LOCUS52745</name>
    <name evidence="2" type="ORF">OVN521_LOCUS46014</name>
</gene>
<accession>A0A821DP24</accession>
<keyword evidence="4" id="KW-1185">Reference proteome</keyword>
<feature type="non-terminal residue" evidence="2">
    <location>
        <position position="55"/>
    </location>
</feature>
<dbReference type="AlphaFoldDB" id="A0A821DP24"/>
<evidence type="ECO:0000256" key="1">
    <source>
        <dbReference type="SAM" id="MobiDB-lite"/>
    </source>
</evidence>
<protein>
    <submittedName>
        <fullName evidence="2">Uncharacterized protein</fullName>
    </submittedName>
</protein>
<dbReference type="EMBL" id="CAJOBG010078847">
    <property type="protein sequence ID" value="CAF4624341.1"/>
    <property type="molecule type" value="Genomic_DNA"/>
</dbReference>
<evidence type="ECO:0000313" key="2">
    <source>
        <dbReference type="EMBL" id="CAF4624341.1"/>
    </source>
</evidence>
<feature type="compositionally biased region" description="Polar residues" evidence="1">
    <location>
        <begin position="7"/>
        <end position="18"/>
    </location>
</feature>
<feature type="region of interest" description="Disordered" evidence="1">
    <location>
        <begin position="1"/>
        <end position="21"/>
    </location>
</feature>
<name>A0A821DP24_9BILA</name>
<evidence type="ECO:0000313" key="3">
    <source>
        <dbReference type="EMBL" id="CAF4919674.1"/>
    </source>
</evidence>
<organism evidence="2 4">
    <name type="scientific">Rotaria magnacalcarata</name>
    <dbReference type="NCBI Taxonomy" id="392030"/>
    <lineage>
        <taxon>Eukaryota</taxon>
        <taxon>Metazoa</taxon>
        <taxon>Spiralia</taxon>
        <taxon>Gnathifera</taxon>
        <taxon>Rotifera</taxon>
        <taxon>Eurotatoria</taxon>
        <taxon>Bdelloidea</taxon>
        <taxon>Philodinida</taxon>
        <taxon>Philodinidae</taxon>
        <taxon>Rotaria</taxon>
    </lineage>
</organism>